<dbReference type="EMBL" id="MU001513">
    <property type="protein sequence ID" value="KAF2438004.1"/>
    <property type="molecule type" value="Genomic_DNA"/>
</dbReference>
<dbReference type="PANTHER" id="PTHR42973">
    <property type="entry name" value="BINDING OXIDOREDUCTASE, PUTATIVE (AFU_ORTHOLOGUE AFUA_1G17690)-RELATED"/>
    <property type="match status" value="1"/>
</dbReference>
<dbReference type="AlphaFoldDB" id="A0A9P4U4J1"/>
<evidence type="ECO:0000259" key="6">
    <source>
        <dbReference type="PROSITE" id="PS51387"/>
    </source>
</evidence>
<dbReference type="InterPro" id="IPR036318">
    <property type="entry name" value="FAD-bd_PCMH-like_sf"/>
</dbReference>
<dbReference type="InterPro" id="IPR016166">
    <property type="entry name" value="FAD-bd_PCMH"/>
</dbReference>
<dbReference type="InterPro" id="IPR006094">
    <property type="entry name" value="Oxid_FAD_bind_N"/>
</dbReference>
<comment type="cofactor">
    <cofactor evidence="1">
        <name>FAD</name>
        <dbReference type="ChEBI" id="CHEBI:57692"/>
    </cofactor>
</comment>
<dbReference type="InterPro" id="IPR016169">
    <property type="entry name" value="FAD-bd_PCMH_sub2"/>
</dbReference>
<dbReference type="InterPro" id="IPR050416">
    <property type="entry name" value="FAD-linked_Oxidoreductase"/>
</dbReference>
<evidence type="ECO:0000256" key="5">
    <source>
        <dbReference type="ARBA" id="ARBA00023002"/>
    </source>
</evidence>
<dbReference type="Gene3D" id="3.30.465.10">
    <property type="match status" value="2"/>
</dbReference>
<gene>
    <name evidence="7" type="ORF">P171DRAFT_315009</name>
</gene>
<dbReference type="SUPFAM" id="SSF56176">
    <property type="entry name" value="FAD-binding/transporter-associated domain-like"/>
    <property type="match status" value="1"/>
</dbReference>
<evidence type="ECO:0000256" key="1">
    <source>
        <dbReference type="ARBA" id="ARBA00001974"/>
    </source>
</evidence>
<dbReference type="Pfam" id="PF01565">
    <property type="entry name" value="FAD_binding_4"/>
    <property type="match status" value="1"/>
</dbReference>
<dbReference type="GO" id="GO:0016491">
    <property type="term" value="F:oxidoreductase activity"/>
    <property type="evidence" value="ECO:0007669"/>
    <property type="project" value="UniProtKB-KW"/>
</dbReference>
<dbReference type="OrthoDB" id="9983560at2759"/>
<dbReference type="InterPro" id="IPR012951">
    <property type="entry name" value="BBE"/>
</dbReference>
<evidence type="ECO:0000313" key="8">
    <source>
        <dbReference type="Proteomes" id="UP000799764"/>
    </source>
</evidence>
<evidence type="ECO:0000256" key="2">
    <source>
        <dbReference type="ARBA" id="ARBA00005466"/>
    </source>
</evidence>
<keyword evidence="3" id="KW-0285">Flavoprotein</keyword>
<name>A0A9P4U4J1_9PLEO</name>
<feature type="non-terminal residue" evidence="7">
    <location>
        <position position="564"/>
    </location>
</feature>
<feature type="domain" description="FAD-binding PCMH-type" evidence="6">
    <location>
        <begin position="98"/>
        <end position="275"/>
    </location>
</feature>
<dbReference type="PROSITE" id="PS51387">
    <property type="entry name" value="FAD_PCMH"/>
    <property type="match status" value="1"/>
</dbReference>
<keyword evidence="4" id="KW-0274">FAD</keyword>
<comment type="caution">
    <text evidence="7">The sequence shown here is derived from an EMBL/GenBank/DDBJ whole genome shotgun (WGS) entry which is preliminary data.</text>
</comment>
<dbReference type="PANTHER" id="PTHR42973:SF39">
    <property type="entry name" value="FAD-BINDING PCMH-TYPE DOMAIN-CONTAINING PROTEIN"/>
    <property type="match status" value="1"/>
</dbReference>
<evidence type="ECO:0000256" key="3">
    <source>
        <dbReference type="ARBA" id="ARBA00022630"/>
    </source>
</evidence>
<feature type="non-terminal residue" evidence="7">
    <location>
        <position position="1"/>
    </location>
</feature>
<sequence length="564" mass="61485">PDSECWPIDLEWAYLNETLNGALIRGVPPASVCYPDQHNYNEAECAIVRFNWFNSTWHAENPISIDYPIWTNNSCIPIFPNGTSVTGDVHAGTLGCSIGRYPVYAVNATSVEQIAETLQWAGKKNIRIVVKSTGHSYPGRYVQAHTHCLRGVEYIPSFEPTSCPIDKPLTAARAAAGTTGMEAQTAMSKHGAIVVTGSNPDVGILGWWTGGGHGPLSSTYGMGADNLLEATIVTPSGDVLVTNPCQNSDLFFAVRGGGGGTYGVVTEVIIRTYPDPKTTKVLLQLSTTGSNVTTKYWDLMGFIHADMQRLKEGGLSGYYFMVGPPTYPVYAFLGLFSIYDKPNGTMEKLFAPIFEKVESRPDLFQYTFEITQANTFLEAYGTATNEQVANGGSAFASWLLSPKSLEDAKVTAEVFSTIGPSTDASQPNGVFGNPNLLGHMVASPEVPSYYPSTVSVNPAWRNTLTHLVVVEGWQDGIAQPWIDSVYQDVSVKVQKLRDLSPETGAYMNEPDSYEPEWQHAFFGEHYGRLKAVKSKYDPGNVLWCRRCVGSEALVEEVDGRLCAA</sequence>
<dbReference type="Pfam" id="PF08031">
    <property type="entry name" value="BBE"/>
    <property type="match status" value="1"/>
</dbReference>
<dbReference type="GO" id="GO:0071949">
    <property type="term" value="F:FAD binding"/>
    <property type="evidence" value="ECO:0007669"/>
    <property type="project" value="InterPro"/>
</dbReference>
<dbReference type="Proteomes" id="UP000799764">
    <property type="component" value="Unassembled WGS sequence"/>
</dbReference>
<accession>A0A9P4U4J1</accession>
<organism evidence="7 8">
    <name type="scientific">Karstenula rhodostoma CBS 690.94</name>
    <dbReference type="NCBI Taxonomy" id="1392251"/>
    <lineage>
        <taxon>Eukaryota</taxon>
        <taxon>Fungi</taxon>
        <taxon>Dikarya</taxon>
        <taxon>Ascomycota</taxon>
        <taxon>Pezizomycotina</taxon>
        <taxon>Dothideomycetes</taxon>
        <taxon>Pleosporomycetidae</taxon>
        <taxon>Pleosporales</taxon>
        <taxon>Massarineae</taxon>
        <taxon>Didymosphaeriaceae</taxon>
        <taxon>Karstenula</taxon>
    </lineage>
</organism>
<keyword evidence="8" id="KW-1185">Reference proteome</keyword>
<reference evidence="7" key="1">
    <citation type="journal article" date="2020" name="Stud. Mycol.">
        <title>101 Dothideomycetes genomes: a test case for predicting lifestyles and emergence of pathogens.</title>
        <authorList>
            <person name="Haridas S."/>
            <person name="Albert R."/>
            <person name="Binder M."/>
            <person name="Bloem J."/>
            <person name="Labutti K."/>
            <person name="Salamov A."/>
            <person name="Andreopoulos B."/>
            <person name="Baker S."/>
            <person name="Barry K."/>
            <person name="Bills G."/>
            <person name="Bluhm B."/>
            <person name="Cannon C."/>
            <person name="Castanera R."/>
            <person name="Culley D."/>
            <person name="Daum C."/>
            <person name="Ezra D."/>
            <person name="Gonzalez J."/>
            <person name="Henrissat B."/>
            <person name="Kuo A."/>
            <person name="Liang C."/>
            <person name="Lipzen A."/>
            <person name="Lutzoni F."/>
            <person name="Magnuson J."/>
            <person name="Mondo S."/>
            <person name="Nolan M."/>
            <person name="Ohm R."/>
            <person name="Pangilinan J."/>
            <person name="Park H.-J."/>
            <person name="Ramirez L."/>
            <person name="Alfaro M."/>
            <person name="Sun H."/>
            <person name="Tritt A."/>
            <person name="Yoshinaga Y."/>
            <person name="Zwiers L.-H."/>
            <person name="Turgeon B."/>
            <person name="Goodwin S."/>
            <person name="Spatafora J."/>
            <person name="Crous P."/>
            <person name="Grigoriev I."/>
        </authorList>
    </citation>
    <scope>NUCLEOTIDE SEQUENCE</scope>
    <source>
        <strain evidence="7">CBS 690.94</strain>
    </source>
</reference>
<proteinExistence type="inferred from homology"/>
<evidence type="ECO:0000313" key="7">
    <source>
        <dbReference type="EMBL" id="KAF2438004.1"/>
    </source>
</evidence>
<evidence type="ECO:0000256" key="4">
    <source>
        <dbReference type="ARBA" id="ARBA00022827"/>
    </source>
</evidence>
<keyword evidence="5" id="KW-0560">Oxidoreductase</keyword>
<protein>
    <submittedName>
        <fullName evidence="7">FAD-binding domain-containing protein</fullName>
    </submittedName>
</protein>
<comment type="similarity">
    <text evidence="2">Belongs to the oxygen-dependent FAD-linked oxidoreductase family.</text>
</comment>